<dbReference type="OrthoDB" id="2678957at2"/>
<dbReference type="AlphaFoldDB" id="A0A511V392"/>
<accession>A0A511V392</accession>
<keyword evidence="2" id="KW-1185">Reference proteome</keyword>
<gene>
    <name evidence="1" type="primary">yxiS</name>
    <name evidence="1" type="ORF">CQU01_20100</name>
</gene>
<reference evidence="1 2" key="1">
    <citation type="submission" date="2019-07" db="EMBL/GenBank/DDBJ databases">
        <title>Whole genome shotgun sequence of Cerasibacillus quisquiliarum NBRC 102429.</title>
        <authorList>
            <person name="Hosoyama A."/>
            <person name="Uohara A."/>
            <person name="Ohji S."/>
            <person name="Ichikawa N."/>
        </authorList>
    </citation>
    <scope>NUCLEOTIDE SEQUENCE [LARGE SCALE GENOMIC DNA]</scope>
    <source>
        <strain evidence="1 2">NBRC 102429</strain>
    </source>
</reference>
<evidence type="ECO:0000313" key="2">
    <source>
        <dbReference type="Proteomes" id="UP000321491"/>
    </source>
</evidence>
<dbReference type="RefSeq" id="WP_146938152.1">
    <property type="nucleotide sequence ID" value="NZ_BJXW01000022.1"/>
</dbReference>
<name>A0A511V392_9BACI</name>
<organism evidence="1 2">
    <name type="scientific">Cerasibacillus quisquiliarum</name>
    <dbReference type="NCBI Taxonomy" id="227865"/>
    <lineage>
        <taxon>Bacteria</taxon>
        <taxon>Bacillati</taxon>
        <taxon>Bacillota</taxon>
        <taxon>Bacilli</taxon>
        <taxon>Bacillales</taxon>
        <taxon>Bacillaceae</taxon>
        <taxon>Cerasibacillus</taxon>
    </lineage>
</organism>
<dbReference type="EMBL" id="BJXW01000022">
    <property type="protein sequence ID" value="GEN31772.1"/>
    <property type="molecule type" value="Genomic_DNA"/>
</dbReference>
<protein>
    <submittedName>
        <fullName evidence="1">Uncharacterized protein</fullName>
    </submittedName>
</protein>
<dbReference type="Proteomes" id="UP000321491">
    <property type="component" value="Unassembled WGS sequence"/>
</dbReference>
<sequence length="102" mass="12004">MNKKEVEQQVIDSYQSDEKMMILVYAQWCINHDLDPEQLYKEAYPEQMINPLLEEALKLTVPKEESQLIPEQTVIQALQLFGNHDLAFIVQREIEQIKKDDA</sequence>
<proteinExistence type="predicted"/>
<evidence type="ECO:0000313" key="1">
    <source>
        <dbReference type="EMBL" id="GEN31772.1"/>
    </source>
</evidence>
<comment type="caution">
    <text evidence="1">The sequence shown here is derived from an EMBL/GenBank/DDBJ whole genome shotgun (WGS) entry which is preliminary data.</text>
</comment>